<keyword evidence="9" id="KW-0533">Nickel</keyword>
<dbReference type="Gene3D" id="3.40.50.720">
    <property type="entry name" value="NAD(P)-binding Rossmann-like Domain"/>
    <property type="match status" value="1"/>
</dbReference>
<feature type="binding site" evidence="8">
    <location>
        <position position="144"/>
    </location>
    <ligand>
        <name>substrate</name>
    </ligand>
</feature>
<evidence type="ECO:0000256" key="8">
    <source>
        <dbReference type="PIRSR" id="PIRSR601088-2"/>
    </source>
</evidence>
<evidence type="ECO:0000256" key="2">
    <source>
        <dbReference type="ARBA" id="ARBA00022723"/>
    </source>
</evidence>
<dbReference type="GO" id="GO:0005975">
    <property type="term" value="P:carbohydrate metabolic process"/>
    <property type="evidence" value="ECO:0007669"/>
    <property type="project" value="InterPro"/>
</dbReference>
<organism evidence="13">
    <name type="scientific">Nakamurella sp. A5-74</name>
    <dbReference type="NCBI Taxonomy" id="3158264"/>
    <lineage>
        <taxon>Bacteria</taxon>
        <taxon>Bacillati</taxon>
        <taxon>Actinomycetota</taxon>
        <taxon>Actinomycetes</taxon>
        <taxon>Nakamurellales</taxon>
        <taxon>Nakamurellaceae</taxon>
        <taxon>Nakamurella</taxon>
    </lineage>
</organism>
<dbReference type="RefSeq" id="WP_353649545.1">
    <property type="nucleotide sequence ID" value="NZ_CP159218.1"/>
</dbReference>
<keyword evidence="9" id="KW-0170">Cobalt</keyword>
<comment type="similarity">
    <text evidence="1 11">Belongs to the glycosyl hydrolase 4 family.</text>
</comment>
<accession>A0AAU8DPM6</accession>
<dbReference type="InterPro" id="IPR001088">
    <property type="entry name" value="Glyco_hydro_4"/>
</dbReference>
<dbReference type="GO" id="GO:0046872">
    <property type="term" value="F:metal ion binding"/>
    <property type="evidence" value="ECO:0007669"/>
    <property type="project" value="UniProtKB-KW"/>
</dbReference>
<dbReference type="AlphaFoldDB" id="A0AAU8DPM6"/>
<evidence type="ECO:0000313" key="13">
    <source>
        <dbReference type="EMBL" id="XCG63930.1"/>
    </source>
</evidence>
<dbReference type="PANTHER" id="PTHR32092">
    <property type="entry name" value="6-PHOSPHO-BETA-GLUCOSIDASE-RELATED"/>
    <property type="match status" value="1"/>
</dbReference>
<dbReference type="PRINTS" id="PR00732">
    <property type="entry name" value="GLHYDRLASE4"/>
</dbReference>
<keyword evidence="5 9" id="KW-0464">Manganese</keyword>
<feature type="site" description="Increases basicity of active site Tyr" evidence="10">
    <location>
        <position position="106"/>
    </location>
</feature>
<name>A0AAU8DPM6_9ACTN</name>
<keyword evidence="6 11" id="KW-0326">Glycosidase</keyword>
<dbReference type="Pfam" id="PF02056">
    <property type="entry name" value="Glyco_hydro_4"/>
    <property type="match status" value="1"/>
</dbReference>
<evidence type="ECO:0000256" key="10">
    <source>
        <dbReference type="PIRSR" id="PIRSR601088-4"/>
    </source>
</evidence>
<evidence type="ECO:0000256" key="1">
    <source>
        <dbReference type="ARBA" id="ARBA00010141"/>
    </source>
</evidence>
<feature type="domain" description="Glycosyl hydrolase family 4 C-terminal" evidence="12">
    <location>
        <begin position="197"/>
        <end position="428"/>
    </location>
</feature>
<dbReference type="InterPro" id="IPR036291">
    <property type="entry name" value="NAD(P)-bd_dom_sf"/>
</dbReference>
<evidence type="ECO:0000256" key="4">
    <source>
        <dbReference type="ARBA" id="ARBA00023027"/>
    </source>
</evidence>
<protein>
    <submittedName>
        <fullName evidence="13">6-phospho-beta-glucosidase</fullName>
        <ecNumber evidence="13">3.2.1.86</ecNumber>
    </submittedName>
</protein>
<comment type="cofactor">
    <cofactor evidence="11">
        <name>NAD(+)</name>
        <dbReference type="ChEBI" id="CHEBI:57540"/>
    </cofactor>
    <text evidence="11">Binds 1 NAD(+) per subunit.</text>
</comment>
<feature type="active site" description="Proton donor" evidence="7">
    <location>
        <position position="166"/>
    </location>
</feature>
<dbReference type="SUPFAM" id="SSF51735">
    <property type="entry name" value="NAD(P)-binding Rossmann-fold domains"/>
    <property type="match status" value="1"/>
</dbReference>
<reference evidence="13" key="1">
    <citation type="submission" date="2024-05" db="EMBL/GenBank/DDBJ databases">
        <authorList>
            <person name="Cai S.Y."/>
            <person name="Jin L.M."/>
            <person name="Li H.R."/>
        </authorList>
    </citation>
    <scope>NUCLEOTIDE SEQUENCE</scope>
    <source>
        <strain evidence="13">A5-74</strain>
    </source>
</reference>
<dbReference type="InterPro" id="IPR015955">
    <property type="entry name" value="Lactate_DH/Glyco_Ohase_4_C"/>
</dbReference>
<evidence type="ECO:0000256" key="7">
    <source>
        <dbReference type="PIRSR" id="PIRSR601088-1"/>
    </source>
</evidence>
<evidence type="ECO:0000259" key="12">
    <source>
        <dbReference type="Pfam" id="PF11975"/>
    </source>
</evidence>
<evidence type="ECO:0000256" key="11">
    <source>
        <dbReference type="RuleBase" id="RU361152"/>
    </source>
</evidence>
<feature type="binding site" evidence="9">
    <location>
        <position position="202"/>
    </location>
    <ligand>
        <name>Mn(2+)</name>
        <dbReference type="ChEBI" id="CHEBI:29035"/>
    </ligand>
</feature>
<evidence type="ECO:0000256" key="3">
    <source>
        <dbReference type="ARBA" id="ARBA00022801"/>
    </source>
</evidence>
<gene>
    <name evidence="13" type="ORF">ABLG96_00850</name>
</gene>
<feature type="active site" description="Proton acceptor" evidence="7">
    <location>
        <position position="251"/>
    </location>
</feature>
<evidence type="ECO:0000256" key="9">
    <source>
        <dbReference type="PIRSR" id="PIRSR601088-3"/>
    </source>
</evidence>
<feature type="binding site" evidence="8">
    <location>
        <position position="90"/>
    </location>
    <ligand>
        <name>substrate</name>
    </ligand>
</feature>
<evidence type="ECO:0000256" key="6">
    <source>
        <dbReference type="ARBA" id="ARBA00023295"/>
    </source>
</evidence>
<proteinExistence type="inferred from homology"/>
<keyword evidence="3 11" id="KW-0378">Hydrolase</keyword>
<dbReference type="InterPro" id="IPR022616">
    <property type="entry name" value="Glyco_hydro_4_C"/>
</dbReference>
<sequence>MKLTIIGGGGFRVPQVYQAVAAQDAPVRLDEVALYDVDVGRLDVIHRIITELAQQLPHAPRLTVTTDLDEALTGADFIFAAVRIGGLRGRIGDERVALDLGVLGQETTGPGGLAYALRTVPVMTALAHRIAQLAPEAWTINFTNPAGIVTEAMRKVLGDKVVGICDTPIGLMRRTSAAVAAASGSPLETVQPGSFDYVGLNHLGWLRSVAVEGIDLLPTLLADDSLLDGIEEARLMGHDWVRALGALPNEYLYYYYFTREATAKIRAAEHTRGEFLQQEQSAFYAEVGHAGCGSLQTWLDVQHRRESSYMAESRPDGAAGARRMDDVQGGYQQVALDLMAAIANDRPATMILNIANDGLVPQLPDEAVIEVGCVVTAEGVKPWPIAPVTGHMLGLMASVKAVEQLTIEAALTRSSELAWKAFALHPLVDSIAVGRALLDGYRQVHPGLARALD</sequence>
<dbReference type="GO" id="GO:0008706">
    <property type="term" value="F:6-phospho-beta-glucosidase activity"/>
    <property type="evidence" value="ECO:0007669"/>
    <property type="project" value="UniProtKB-EC"/>
</dbReference>
<dbReference type="PANTHER" id="PTHR32092:SF5">
    <property type="entry name" value="6-PHOSPHO-BETA-GLUCOSIDASE"/>
    <property type="match status" value="1"/>
</dbReference>
<dbReference type="EMBL" id="CP159218">
    <property type="protein sequence ID" value="XCG63930.1"/>
    <property type="molecule type" value="Genomic_DNA"/>
</dbReference>
<evidence type="ECO:0000256" key="5">
    <source>
        <dbReference type="ARBA" id="ARBA00023211"/>
    </source>
</evidence>
<dbReference type="GO" id="GO:0016616">
    <property type="term" value="F:oxidoreductase activity, acting on the CH-OH group of donors, NAD or NADP as acceptor"/>
    <property type="evidence" value="ECO:0007669"/>
    <property type="project" value="InterPro"/>
</dbReference>
<keyword evidence="4 11" id="KW-0520">NAD</keyword>
<dbReference type="CDD" id="cd05296">
    <property type="entry name" value="GH4_P_beta_glucosidase"/>
    <property type="match status" value="1"/>
</dbReference>
<dbReference type="SUPFAM" id="SSF56327">
    <property type="entry name" value="LDH C-terminal domain-like"/>
    <property type="match status" value="1"/>
</dbReference>
<keyword evidence="9" id="KW-0408">Iron</keyword>
<keyword evidence="2 9" id="KW-0479">Metal-binding</keyword>
<feature type="binding site" evidence="9">
    <location>
        <position position="165"/>
    </location>
    <ligand>
        <name>Mn(2+)</name>
        <dbReference type="ChEBI" id="CHEBI:29035"/>
    </ligand>
</feature>
<dbReference type="Gene3D" id="3.90.110.10">
    <property type="entry name" value="Lactate dehydrogenase/glycoside hydrolase, family 4, C-terminal"/>
    <property type="match status" value="1"/>
</dbReference>
<dbReference type="Pfam" id="PF11975">
    <property type="entry name" value="Glyco_hydro_4C"/>
    <property type="match status" value="1"/>
</dbReference>
<dbReference type="EC" id="3.2.1.86" evidence="13"/>